<dbReference type="Gene3D" id="3.30.565.10">
    <property type="entry name" value="Histidine kinase-like ATPase, C-terminal domain"/>
    <property type="match status" value="1"/>
</dbReference>
<evidence type="ECO:0000256" key="1">
    <source>
        <dbReference type="ARBA" id="ARBA00022527"/>
    </source>
</evidence>
<comment type="caution">
    <text evidence="4">The sequence shown here is derived from an EMBL/GenBank/DDBJ whole genome shotgun (WGS) entry which is preliminary data.</text>
</comment>
<keyword evidence="1" id="KW-0418">Kinase</keyword>
<dbReference type="InterPro" id="IPR036890">
    <property type="entry name" value="HATPase_C_sf"/>
</dbReference>
<dbReference type="Proteomes" id="UP000578077">
    <property type="component" value="Unassembled WGS sequence"/>
</dbReference>
<name>A0A841E7E9_9ACTN</name>
<dbReference type="CDD" id="cd16936">
    <property type="entry name" value="HATPase_RsbW-like"/>
    <property type="match status" value="1"/>
</dbReference>
<evidence type="ECO:0000259" key="3">
    <source>
        <dbReference type="Pfam" id="PF13581"/>
    </source>
</evidence>
<dbReference type="EMBL" id="JACHLY010000001">
    <property type="protein sequence ID" value="MBB5997043.1"/>
    <property type="molecule type" value="Genomic_DNA"/>
</dbReference>
<reference evidence="4 5" key="1">
    <citation type="submission" date="2020-08" db="EMBL/GenBank/DDBJ databases">
        <title>Sequencing the genomes of 1000 actinobacteria strains.</title>
        <authorList>
            <person name="Klenk H.-P."/>
        </authorList>
    </citation>
    <scope>NUCLEOTIDE SEQUENCE [LARGE SCALE GENOMIC DNA]</scope>
    <source>
        <strain evidence="4 5">DSM 44593</strain>
    </source>
</reference>
<dbReference type="RefSeq" id="WP_184633364.1">
    <property type="nucleotide sequence ID" value="NZ_BAABKT010000003.1"/>
</dbReference>
<feature type="domain" description="Histidine kinase/HSP90-like ATPase" evidence="3">
    <location>
        <begin position="9"/>
        <end position="117"/>
    </location>
</feature>
<keyword evidence="1" id="KW-0723">Serine/threonine-protein kinase</keyword>
<dbReference type="PANTHER" id="PTHR35526">
    <property type="entry name" value="ANTI-SIGMA-F FACTOR RSBW-RELATED"/>
    <property type="match status" value="1"/>
</dbReference>
<feature type="compositionally biased region" description="Basic and acidic residues" evidence="2">
    <location>
        <begin position="160"/>
        <end position="169"/>
    </location>
</feature>
<dbReference type="PANTHER" id="PTHR35526:SF3">
    <property type="entry name" value="ANTI-SIGMA-F FACTOR RSBW"/>
    <property type="match status" value="1"/>
</dbReference>
<evidence type="ECO:0000313" key="4">
    <source>
        <dbReference type="EMBL" id="MBB5997043.1"/>
    </source>
</evidence>
<dbReference type="InterPro" id="IPR003594">
    <property type="entry name" value="HATPase_dom"/>
</dbReference>
<dbReference type="Pfam" id="PF13581">
    <property type="entry name" value="HATPase_c_2"/>
    <property type="match status" value="1"/>
</dbReference>
<dbReference type="GO" id="GO:0004674">
    <property type="term" value="F:protein serine/threonine kinase activity"/>
    <property type="evidence" value="ECO:0007669"/>
    <property type="project" value="UniProtKB-KW"/>
</dbReference>
<dbReference type="SUPFAM" id="SSF55874">
    <property type="entry name" value="ATPase domain of HSP90 chaperone/DNA topoisomerase II/histidine kinase"/>
    <property type="match status" value="1"/>
</dbReference>
<protein>
    <submittedName>
        <fullName evidence="4">Anti-sigma regulatory factor (Ser/Thr protein kinase)</fullName>
    </submittedName>
</protein>
<keyword evidence="1" id="KW-0808">Transferase</keyword>
<feature type="region of interest" description="Disordered" evidence="2">
    <location>
        <begin position="142"/>
        <end position="169"/>
    </location>
</feature>
<evidence type="ECO:0000313" key="5">
    <source>
        <dbReference type="Proteomes" id="UP000578077"/>
    </source>
</evidence>
<keyword evidence="5" id="KW-1185">Reference proteome</keyword>
<proteinExistence type="predicted"/>
<sequence>MDMYSTSLPGKPENVADARNWLDGLLRCQPAGDRPVPDDTRATAVLLLSELATNALHHSRSGDGGAYNVRLCLAAGALRVEVEDDGPLGCQVPEQRAASPDDESGRGLALVAAFADAWGPCRVGRGAYFLLYWQDRTAPPLPRRRRGRSYADGNPFAPPRRADGGDARM</sequence>
<dbReference type="AlphaFoldDB" id="A0A841E7E9"/>
<evidence type="ECO:0000256" key="2">
    <source>
        <dbReference type="SAM" id="MobiDB-lite"/>
    </source>
</evidence>
<organism evidence="4 5">
    <name type="scientific">Streptomonospora salina</name>
    <dbReference type="NCBI Taxonomy" id="104205"/>
    <lineage>
        <taxon>Bacteria</taxon>
        <taxon>Bacillati</taxon>
        <taxon>Actinomycetota</taxon>
        <taxon>Actinomycetes</taxon>
        <taxon>Streptosporangiales</taxon>
        <taxon>Nocardiopsidaceae</taxon>
        <taxon>Streptomonospora</taxon>
    </lineage>
</organism>
<gene>
    <name evidence="4" type="ORF">HNR25_000794</name>
</gene>
<dbReference type="InterPro" id="IPR050267">
    <property type="entry name" value="Anti-sigma-factor_SerPK"/>
</dbReference>
<accession>A0A841E7E9</accession>